<protein>
    <submittedName>
        <fullName evidence="2">Uncharacterized protein</fullName>
    </submittedName>
</protein>
<keyword evidence="3" id="KW-1185">Reference proteome</keyword>
<dbReference type="AlphaFoldDB" id="A0AAD8KIS9"/>
<evidence type="ECO:0000313" key="2">
    <source>
        <dbReference type="EMBL" id="KAK1421886.1"/>
    </source>
</evidence>
<proteinExistence type="predicted"/>
<feature type="region of interest" description="Disordered" evidence="1">
    <location>
        <begin position="1"/>
        <end position="48"/>
    </location>
</feature>
<feature type="compositionally biased region" description="Polar residues" evidence="1">
    <location>
        <begin position="1"/>
        <end position="18"/>
    </location>
</feature>
<accession>A0AAD8KIS9</accession>
<evidence type="ECO:0000313" key="3">
    <source>
        <dbReference type="Proteomes" id="UP001229421"/>
    </source>
</evidence>
<dbReference type="Proteomes" id="UP001229421">
    <property type="component" value="Unassembled WGS sequence"/>
</dbReference>
<evidence type="ECO:0000256" key="1">
    <source>
        <dbReference type="SAM" id="MobiDB-lite"/>
    </source>
</evidence>
<reference evidence="2" key="1">
    <citation type="journal article" date="2023" name="bioRxiv">
        <title>Improved chromosome-level genome assembly for marigold (Tagetes erecta).</title>
        <authorList>
            <person name="Jiang F."/>
            <person name="Yuan L."/>
            <person name="Wang S."/>
            <person name="Wang H."/>
            <person name="Xu D."/>
            <person name="Wang A."/>
            <person name="Fan W."/>
        </authorList>
    </citation>
    <scope>NUCLEOTIDE SEQUENCE</scope>
    <source>
        <strain evidence="2">WSJ</strain>
        <tissue evidence="2">Leaf</tissue>
    </source>
</reference>
<feature type="compositionally biased region" description="Basic residues" evidence="1">
    <location>
        <begin position="24"/>
        <end position="45"/>
    </location>
</feature>
<name>A0AAD8KIS9_TARER</name>
<comment type="caution">
    <text evidence="2">The sequence shown here is derived from an EMBL/GenBank/DDBJ whole genome shotgun (WGS) entry which is preliminary data.</text>
</comment>
<dbReference type="EMBL" id="JAUHHV010000006">
    <property type="protein sequence ID" value="KAK1421886.1"/>
    <property type="molecule type" value="Genomic_DNA"/>
</dbReference>
<gene>
    <name evidence="2" type="ORF">QVD17_24599</name>
</gene>
<organism evidence="2 3">
    <name type="scientific">Tagetes erecta</name>
    <name type="common">African marigold</name>
    <dbReference type="NCBI Taxonomy" id="13708"/>
    <lineage>
        <taxon>Eukaryota</taxon>
        <taxon>Viridiplantae</taxon>
        <taxon>Streptophyta</taxon>
        <taxon>Embryophyta</taxon>
        <taxon>Tracheophyta</taxon>
        <taxon>Spermatophyta</taxon>
        <taxon>Magnoliopsida</taxon>
        <taxon>eudicotyledons</taxon>
        <taxon>Gunneridae</taxon>
        <taxon>Pentapetalae</taxon>
        <taxon>asterids</taxon>
        <taxon>campanulids</taxon>
        <taxon>Asterales</taxon>
        <taxon>Asteraceae</taxon>
        <taxon>Asteroideae</taxon>
        <taxon>Heliantheae alliance</taxon>
        <taxon>Tageteae</taxon>
        <taxon>Tagetes</taxon>
    </lineage>
</organism>
<sequence>MTHYSSKNISKSFDSLTSDDLPKSRRGRPKKSKSPKYSSRRGRNAKYKELRCEEDGYDANFRRDSYHNFLLNQEPEVAPIFSGVKQLHFAKGELTFKSFDWSNPMISNLGTMSLDNKDKFVSSYEQNKR</sequence>